<evidence type="ECO:0000256" key="6">
    <source>
        <dbReference type="ARBA" id="ARBA00022679"/>
    </source>
</evidence>
<keyword evidence="7 12" id="KW-0812">Transmembrane</keyword>
<evidence type="ECO:0000256" key="9">
    <source>
        <dbReference type="ARBA" id="ARBA00022989"/>
    </source>
</evidence>
<feature type="transmembrane region" description="Helical" evidence="12">
    <location>
        <begin position="6"/>
        <end position="26"/>
    </location>
</feature>
<dbReference type="InterPro" id="IPR028098">
    <property type="entry name" value="Glyco_trans_4-like_N"/>
</dbReference>
<keyword evidence="15" id="KW-1185">Reference proteome</keyword>
<dbReference type="PANTHER" id="PTHR13036:SF0">
    <property type="entry name" value="CHITOBIOSYLDIPHOSPHODOLICHOL BETA-MANNOSYLTRANSFERASE"/>
    <property type="match status" value="1"/>
</dbReference>
<comment type="pathway">
    <text evidence="2">Protein modification; protein glycosylation.</text>
</comment>
<gene>
    <name evidence="14" type="ORF">HGRIS_014703</name>
</gene>
<dbReference type="EC" id="2.4.1.142" evidence="3"/>
<keyword evidence="6" id="KW-0808">Transferase</keyword>
<evidence type="ECO:0000256" key="10">
    <source>
        <dbReference type="ARBA" id="ARBA00023136"/>
    </source>
</evidence>
<protein>
    <recommendedName>
        <fullName evidence="4">Chitobiosyldiphosphodolichol beta-mannosyltransferase</fullName>
        <ecNumber evidence="3">2.4.1.142</ecNumber>
    </recommendedName>
</protein>
<dbReference type="Pfam" id="PF13692">
    <property type="entry name" value="Glyco_trans_1_4"/>
    <property type="match status" value="1"/>
</dbReference>
<comment type="caution">
    <text evidence="14">The sequence shown here is derived from an EMBL/GenBank/DDBJ whole genome shotgun (WGS) entry which is preliminary data.</text>
</comment>
<evidence type="ECO:0000313" key="15">
    <source>
        <dbReference type="Proteomes" id="UP001556367"/>
    </source>
</evidence>
<dbReference type="EMBL" id="JASNQZ010000017">
    <property type="protein sequence ID" value="KAL0945541.1"/>
    <property type="molecule type" value="Genomic_DNA"/>
</dbReference>
<dbReference type="Proteomes" id="UP001556367">
    <property type="component" value="Unassembled WGS sequence"/>
</dbReference>
<comment type="subcellular location">
    <subcellularLocation>
        <location evidence="1">Endoplasmic reticulum membrane</location>
        <topology evidence="1">Single-pass membrane protein</topology>
    </subcellularLocation>
</comment>
<keyword evidence="9 12" id="KW-1133">Transmembrane helix</keyword>
<evidence type="ECO:0000313" key="14">
    <source>
        <dbReference type="EMBL" id="KAL0945541.1"/>
    </source>
</evidence>
<comment type="function">
    <text evidence="11">Participates in the formation of the lipid-linked precursor oligosaccharide for N-glycosylation. Involved in assembling the dolichol-pyrophosphate-GlcNAc(2)-Man(5) intermediate on the cytoplasmic surface of the ER.</text>
</comment>
<evidence type="ECO:0000256" key="12">
    <source>
        <dbReference type="SAM" id="Phobius"/>
    </source>
</evidence>
<evidence type="ECO:0000256" key="1">
    <source>
        <dbReference type="ARBA" id="ARBA00004389"/>
    </source>
</evidence>
<feature type="domain" description="Glycosyltransferase subfamily 4-like N-terminal" evidence="13">
    <location>
        <begin position="83"/>
        <end position="216"/>
    </location>
</feature>
<accession>A0ABR3IQE2</accession>
<reference evidence="15" key="1">
    <citation type="submission" date="2024-06" db="EMBL/GenBank/DDBJ databases">
        <title>Multi-omics analyses provide insights into the biosynthesis of the anticancer antibiotic pleurotin in Hohenbuehelia grisea.</title>
        <authorList>
            <person name="Weaver J.A."/>
            <person name="Alberti F."/>
        </authorList>
    </citation>
    <scope>NUCLEOTIDE SEQUENCE [LARGE SCALE GENOMIC DNA]</scope>
    <source>
        <strain evidence="15">T-177</strain>
    </source>
</reference>
<name>A0ABR3IQE2_9AGAR</name>
<keyword evidence="5" id="KW-0328">Glycosyltransferase</keyword>
<dbReference type="Pfam" id="PF13579">
    <property type="entry name" value="Glyco_trans_4_4"/>
    <property type="match status" value="1"/>
</dbReference>
<dbReference type="Gene3D" id="3.40.50.2000">
    <property type="entry name" value="Glycogen Phosphorylase B"/>
    <property type="match status" value="1"/>
</dbReference>
<evidence type="ECO:0000256" key="2">
    <source>
        <dbReference type="ARBA" id="ARBA00004922"/>
    </source>
</evidence>
<evidence type="ECO:0000256" key="3">
    <source>
        <dbReference type="ARBA" id="ARBA00012611"/>
    </source>
</evidence>
<evidence type="ECO:0000256" key="11">
    <source>
        <dbReference type="ARBA" id="ARBA00024899"/>
    </source>
</evidence>
<evidence type="ECO:0000256" key="7">
    <source>
        <dbReference type="ARBA" id="ARBA00022692"/>
    </source>
</evidence>
<dbReference type="SUPFAM" id="SSF53756">
    <property type="entry name" value="UDP-Glycosyltransferase/glycogen phosphorylase"/>
    <property type="match status" value="2"/>
</dbReference>
<sequence length="547" mass="61662">MPAYVASTIIAIVLASLAWFTWSLLCRPFPSSFRQRSVAILVLGDIGRSPRMMYHAESFAQVQFETYLIGYGGSAPIPSLKRVPHVHFIYLPEPPAVLRRLPFILTAPIKITLQVLVILRALLLQISKPPEFILVQNPPSIPTLALVWLVSRLRGSKVIIDWHNLGYTILALRTGKHHIFVKIAKWFERTFGRNAYAHLFVTQAMHDYLVKEWDLKGIRAVLHDRPPKHFHKVSPQTTHLLFRQLAPHFVNGSLQSFLPEFSLPYSTPFTTTALETSRSSRPSSQSESSDIAFGSGTYSKIDMPKLRSDRPALIVSSTSWTPDEDFGILLAALDLYEHKARERAQDARNHPIDGSKGWVGGLPRVLVIVTGKGPQKEEFMAKIRKLETGEEGHGWQWVRCISLWLEAQDYPLLLGSADLGVSLHSSSSALDLPMKIVDMFGCGLPVCALRFKCLHELVKDEHNGLIFDTPGQLADQFENLLTSFPNPDALDKLRSSLLQSSHPPPGVQIHARERGEGTHWEWGNWDQNWNKVVRPIILRDLAYDVRS</sequence>
<feature type="transmembrane region" description="Helical" evidence="12">
    <location>
        <begin position="101"/>
        <end position="123"/>
    </location>
</feature>
<evidence type="ECO:0000256" key="8">
    <source>
        <dbReference type="ARBA" id="ARBA00022824"/>
    </source>
</evidence>
<evidence type="ECO:0000256" key="4">
    <source>
        <dbReference type="ARBA" id="ARBA00015841"/>
    </source>
</evidence>
<evidence type="ECO:0000256" key="5">
    <source>
        <dbReference type="ARBA" id="ARBA00022676"/>
    </source>
</evidence>
<keyword evidence="8" id="KW-0256">Endoplasmic reticulum</keyword>
<dbReference type="PANTHER" id="PTHR13036">
    <property type="entry name" value="BETA1,4 MANNOSYLTRANSFERASE"/>
    <property type="match status" value="1"/>
</dbReference>
<evidence type="ECO:0000259" key="13">
    <source>
        <dbReference type="Pfam" id="PF13579"/>
    </source>
</evidence>
<organism evidence="14 15">
    <name type="scientific">Hohenbuehelia grisea</name>
    <dbReference type="NCBI Taxonomy" id="104357"/>
    <lineage>
        <taxon>Eukaryota</taxon>
        <taxon>Fungi</taxon>
        <taxon>Dikarya</taxon>
        <taxon>Basidiomycota</taxon>
        <taxon>Agaricomycotina</taxon>
        <taxon>Agaricomycetes</taxon>
        <taxon>Agaricomycetidae</taxon>
        <taxon>Agaricales</taxon>
        <taxon>Pleurotineae</taxon>
        <taxon>Pleurotaceae</taxon>
        <taxon>Hohenbuehelia</taxon>
    </lineage>
</organism>
<proteinExistence type="predicted"/>
<dbReference type="InterPro" id="IPR026051">
    <property type="entry name" value="ALG1-like"/>
</dbReference>
<keyword evidence="10 12" id="KW-0472">Membrane</keyword>